<feature type="domain" description="Z-binding" evidence="3">
    <location>
        <begin position="26"/>
        <end position="88"/>
    </location>
</feature>
<accession>A0ABM1CU02</accession>
<sequence length="431" mass="45364">MQEQAAAPQAPGLPAAAAGMAEAPADPTDTDLEQKILQVLSGAGSPVKAAQLAKDCQVPKKRLNQVLYRMKEEAKVHLEGPATWGLGEGQTGEVVPTERAQPCQAARPQQEVAAIPETPDPQLSKRQEEIYRFLEASGPHKALSIAQALGMRTTKDVNRDLYTLRDRHLLNYDQKTSAWAVYQPEDSGGRNQSATVIYQQNPITMICQNGPYSHISIENSEGIQIGHGNTIVRQTGSAENGSAAPLHLPPTTPADASTQGPLAGACSPQDIRIEKSVLRRVQLGHGNEMSFHSPPAEGPAHSPSGSPPVSATSASPEAVFEIRTPEPGPHPQGDMVQRVQITSCFLEDTAIGNSNRMTASPGPAGPEGPAGPGDTRRDHGEPGEDAAPAPSGGERPHSAGQAARDSVSTLAASLEAVSLESRGPETEEDGR</sequence>
<dbReference type="Pfam" id="PF02295">
    <property type="entry name" value="z-alpha"/>
    <property type="match status" value="1"/>
</dbReference>
<feature type="region of interest" description="Disordered" evidence="2">
    <location>
        <begin position="353"/>
        <end position="431"/>
    </location>
</feature>
<dbReference type="GeneID" id="101408559"/>
<keyword evidence="4" id="KW-1185">Reference proteome</keyword>
<evidence type="ECO:0000313" key="4">
    <source>
        <dbReference type="Proteomes" id="UP000694910"/>
    </source>
</evidence>
<feature type="region of interest" description="Disordered" evidence="2">
    <location>
        <begin position="1"/>
        <end position="33"/>
    </location>
</feature>
<dbReference type="InterPro" id="IPR042361">
    <property type="entry name" value="ZBP1"/>
</dbReference>
<dbReference type="PROSITE" id="PS50139">
    <property type="entry name" value="Z_BINDING"/>
    <property type="match status" value="2"/>
</dbReference>
<protein>
    <submittedName>
        <fullName evidence="5">Z-DNA-binding protein 1</fullName>
    </submittedName>
</protein>
<dbReference type="InterPro" id="IPR036388">
    <property type="entry name" value="WH-like_DNA-bd_sf"/>
</dbReference>
<dbReference type="InterPro" id="IPR042371">
    <property type="entry name" value="Z_dom"/>
</dbReference>
<dbReference type="PANTHER" id="PTHR14966:SF0">
    <property type="entry name" value="Z-DNA-BINDING PROTEIN 1"/>
    <property type="match status" value="1"/>
</dbReference>
<feature type="region of interest" description="Disordered" evidence="2">
    <location>
        <begin position="239"/>
        <end position="269"/>
    </location>
</feature>
<keyword evidence="1" id="KW-0694">RNA-binding</keyword>
<evidence type="ECO:0000256" key="2">
    <source>
        <dbReference type="SAM" id="MobiDB-lite"/>
    </source>
</evidence>
<dbReference type="SMART" id="SM00550">
    <property type="entry name" value="Zalpha"/>
    <property type="match status" value="2"/>
</dbReference>
<feature type="compositionally biased region" description="Polar residues" evidence="2">
    <location>
        <begin position="303"/>
        <end position="315"/>
    </location>
</feature>
<name>A0ABM1CU02_CERSS</name>
<evidence type="ECO:0000313" key="5">
    <source>
        <dbReference type="RefSeq" id="XP_014643033.1"/>
    </source>
</evidence>
<feature type="region of interest" description="Disordered" evidence="2">
    <location>
        <begin position="287"/>
        <end position="317"/>
    </location>
</feature>
<dbReference type="InterPro" id="IPR025735">
    <property type="entry name" value="RHIM"/>
</dbReference>
<evidence type="ECO:0000256" key="1">
    <source>
        <dbReference type="ARBA" id="ARBA00022884"/>
    </source>
</evidence>
<feature type="compositionally biased region" description="Low complexity" evidence="2">
    <location>
        <begin position="1"/>
        <end position="25"/>
    </location>
</feature>
<dbReference type="Pfam" id="PF12721">
    <property type="entry name" value="RHIM"/>
    <property type="match status" value="2"/>
</dbReference>
<feature type="domain" description="Z-binding" evidence="3">
    <location>
        <begin position="120"/>
        <end position="183"/>
    </location>
</feature>
<organism evidence="4 5">
    <name type="scientific">Ceratotherium simum simum</name>
    <name type="common">Southern white rhinoceros</name>
    <dbReference type="NCBI Taxonomy" id="73337"/>
    <lineage>
        <taxon>Eukaryota</taxon>
        <taxon>Metazoa</taxon>
        <taxon>Chordata</taxon>
        <taxon>Craniata</taxon>
        <taxon>Vertebrata</taxon>
        <taxon>Euteleostomi</taxon>
        <taxon>Mammalia</taxon>
        <taxon>Eutheria</taxon>
        <taxon>Laurasiatheria</taxon>
        <taxon>Perissodactyla</taxon>
        <taxon>Rhinocerotidae</taxon>
        <taxon>Ceratotherium</taxon>
    </lineage>
</organism>
<proteinExistence type="predicted"/>
<dbReference type="InterPro" id="IPR036390">
    <property type="entry name" value="WH_DNA-bd_sf"/>
</dbReference>
<dbReference type="SUPFAM" id="SSF46785">
    <property type="entry name" value="Winged helix' DNA-binding domain"/>
    <property type="match status" value="2"/>
</dbReference>
<dbReference type="Gene3D" id="1.10.10.10">
    <property type="entry name" value="Winged helix-like DNA-binding domain superfamily/Winged helix DNA-binding domain"/>
    <property type="match status" value="2"/>
</dbReference>
<reference evidence="5" key="1">
    <citation type="submission" date="2025-08" db="UniProtKB">
        <authorList>
            <consortium name="RefSeq"/>
        </authorList>
    </citation>
    <scope>IDENTIFICATION</scope>
</reference>
<dbReference type="PANTHER" id="PTHR14966">
    <property type="entry name" value="Z-DNA-BINDING PROTEIN 1"/>
    <property type="match status" value="1"/>
</dbReference>
<dbReference type="RefSeq" id="XP_014643033.1">
    <property type="nucleotide sequence ID" value="XM_014787547.1"/>
</dbReference>
<gene>
    <name evidence="5" type="primary">LOC101408559</name>
</gene>
<dbReference type="Proteomes" id="UP000694910">
    <property type="component" value="Unplaced"/>
</dbReference>
<feature type="compositionally biased region" description="Basic and acidic residues" evidence="2">
    <location>
        <begin position="422"/>
        <end position="431"/>
    </location>
</feature>
<evidence type="ECO:0000259" key="3">
    <source>
        <dbReference type="PROSITE" id="PS50139"/>
    </source>
</evidence>